<proteinExistence type="predicted"/>
<evidence type="ECO:0000259" key="2">
    <source>
        <dbReference type="Pfam" id="PF07859"/>
    </source>
</evidence>
<dbReference type="Proteomes" id="UP000664169">
    <property type="component" value="Unassembled WGS sequence"/>
</dbReference>
<dbReference type="OrthoDB" id="19653at2759"/>
<dbReference type="SUPFAM" id="SSF53474">
    <property type="entry name" value="alpha/beta-Hydrolases"/>
    <property type="match status" value="1"/>
</dbReference>
<dbReference type="InterPro" id="IPR013094">
    <property type="entry name" value="AB_hydrolase_3"/>
</dbReference>
<dbReference type="Pfam" id="PF07859">
    <property type="entry name" value="Abhydrolase_3"/>
    <property type="match status" value="1"/>
</dbReference>
<sequence>MAAPYTSTSNNTTFIWKTDSRAGEIPAYVYYGPKDNVSHPIAICYHAGGFVLGSTALIPKNQVDYLVSKGFVVVLPEYRLAPQVDIASGPVKDAKEAFVWSQEAMPALLRDVAGIEVNSKSIVSIGWSAGGLLALSTASLPNPPSAIVDYYGMKYLDDDCHRKPLAAFSQLPTLPEEFTNKIYDGPVPFVSEPMFVDGKPALHDPRAAWFLTQLKNGTSVSACVPDGNYDFDVSRQFAGKFPPTFFLHGTIDPFVSHQISVRAHEELKKAGNESELLLGDDIAHVFDLQLEAQDPKFIKYVLPALNFAVNHV</sequence>
<keyword evidence="4" id="KW-1185">Reference proteome</keyword>
<organism evidence="3 4">
    <name type="scientific">Gomphillus americanus</name>
    <dbReference type="NCBI Taxonomy" id="1940652"/>
    <lineage>
        <taxon>Eukaryota</taxon>
        <taxon>Fungi</taxon>
        <taxon>Dikarya</taxon>
        <taxon>Ascomycota</taxon>
        <taxon>Pezizomycotina</taxon>
        <taxon>Lecanoromycetes</taxon>
        <taxon>OSLEUM clade</taxon>
        <taxon>Ostropomycetidae</taxon>
        <taxon>Ostropales</taxon>
        <taxon>Graphidaceae</taxon>
        <taxon>Gomphilloideae</taxon>
        <taxon>Gomphillus</taxon>
    </lineage>
</organism>
<keyword evidence="1" id="KW-0378">Hydrolase</keyword>
<gene>
    <name evidence="3" type="ORF">GOMPHAMPRED_006679</name>
</gene>
<reference evidence="3" key="1">
    <citation type="submission" date="2021-03" db="EMBL/GenBank/DDBJ databases">
        <authorList>
            <person name="Tagirdzhanova G."/>
        </authorList>
    </citation>
    <scope>NUCLEOTIDE SEQUENCE</scope>
</reference>
<evidence type="ECO:0000313" key="4">
    <source>
        <dbReference type="Proteomes" id="UP000664169"/>
    </source>
</evidence>
<evidence type="ECO:0000256" key="1">
    <source>
        <dbReference type="ARBA" id="ARBA00022801"/>
    </source>
</evidence>
<dbReference type="PANTHER" id="PTHR48081:SF3">
    <property type="entry name" value="ALPHA_BETA HYDROLASE FOLD-3 DOMAIN-CONTAINING PROTEIN"/>
    <property type="match status" value="1"/>
</dbReference>
<dbReference type="InterPro" id="IPR050300">
    <property type="entry name" value="GDXG_lipolytic_enzyme"/>
</dbReference>
<dbReference type="AlphaFoldDB" id="A0A8H3IXS8"/>
<dbReference type="GO" id="GO:0016787">
    <property type="term" value="F:hydrolase activity"/>
    <property type="evidence" value="ECO:0007669"/>
    <property type="project" value="UniProtKB-KW"/>
</dbReference>
<dbReference type="Gene3D" id="3.40.50.1820">
    <property type="entry name" value="alpha/beta hydrolase"/>
    <property type="match status" value="1"/>
</dbReference>
<evidence type="ECO:0000313" key="3">
    <source>
        <dbReference type="EMBL" id="CAF9932840.1"/>
    </source>
</evidence>
<accession>A0A8H3IXS8</accession>
<dbReference type="InterPro" id="IPR029058">
    <property type="entry name" value="AB_hydrolase_fold"/>
</dbReference>
<feature type="domain" description="Alpha/beta hydrolase fold-3" evidence="2">
    <location>
        <begin position="43"/>
        <end position="139"/>
    </location>
</feature>
<dbReference type="EMBL" id="CAJPDQ010000048">
    <property type="protein sequence ID" value="CAF9932840.1"/>
    <property type="molecule type" value="Genomic_DNA"/>
</dbReference>
<protein>
    <recommendedName>
        <fullName evidence="2">Alpha/beta hydrolase fold-3 domain-containing protein</fullName>
    </recommendedName>
</protein>
<dbReference type="PANTHER" id="PTHR48081">
    <property type="entry name" value="AB HYDROLASE SUPERFAMILY PROTEIN C4A8.06C"/>
    <property type="match status" value="1"/>
</dbReference>
<comment type="caution">
    <text evidence="3">The sequence shown here is derived from an EMBL/GenBank/DDBJ whole genome shotgun (WGS) entry which is preliminary data.</text>
</comment>
<name>A0A8H3IXS8_9LECA</name>